<dbReference type="PROSITE" id="PS00135">
    <property type="entry name" value="TRYPSIN_SER"/>
    <property type="match status" value="1"/>
</dbReference>
<dbReference type="PRINTS" id="PR00722">
    <property type="entry name" value="CHYMOTRYPSIN"/>
</dbReference>
<feature type="signal peptide" evidence="7">
    <location>
        <begin position="1"/>
        <end position="25"/>
    </location>
</feature>
<evidence type="ECO:0000256" key="7">
    <source>
        <dbReference type="SAM" id="SignalP"/>
    </source>
</evidence>
<dbReference type="GO" id="GO:0006508">
    <property type="term" value="P:proteolysis"/>
    <property type="evidence" value="ECO:0007669"/>
    <property type="project" value="UniProtKB-KW"/>
</dbReference>
<keyword evidence="10" id="KW-1185">Reference proteome</keyword>
<evidence type="ECO:0000256" key="6">
    <source>
        <dbReference type="RuleBase" id="RU363034"/>
    </source>
</evidence>
<dbReference type="InterPro" id="IPR001254">
    <property type="entry name" value="Trypsin_dom"/>
</dbReference>
<dbReference type="SUPFAM" id="SSF50494">
    <property type="entry name" value="Trypsin-like serine proteases"/>
    <property type="match status" value="1"/>
</dbReference>
<dbReference type="PANTHER" id="PTHR24276">
    <property type="entry name" value="POLYSERASE-RELATED"/>
    <property type="match status" value="1"/>
</dbReference>
<keyword evidence="2 6" id="KW-0645">Protease</keyword>
<feature type="chain" id="PRO_5043518868" description="Peptidase S1 domain-containing protein" evidence="7">
    <location>
        <begin position="26"/>
        <end position="288"/>
    </location>
</feature>
<dbReference type="GO" id="GO:0004252">
    <property type="term" value="F:serine-type endopeptidase activity"/>
    <property type="evidence" value="ECO:0007669"/>
    <property type="project" value="InterPro"/>
</dbReference>
<dbReference type="InterPro" id="IPR033116">
    <property type="entry name" value="TRYPSIN_SER"/>
</dbReference>
<comment type="similarity">
    <text evidence="1">Belongs to the peptidase S1 family.</text>
</comment>
<sequence length="288" mass="30531">MFYFSHILTMKITTRLLTFLGICLALPSTHLCHNVVKPGSVSVEPVSNRTAVQTQAVDGRIFGGVEVEPHSRPYLVALLVDGRSLCGGSLISLNFVLTAAHCTISASYVELVFGAHNILINESTQLRVTSSSIINHVDFNSSNYINDISLIKIPSPIVPNDHIQAVNLAPASAGSYTGFGARLSGWGITSNSNSSIPSGLHEVQLVVMGNSPCEDIYGPDVVQPSKLCTYGFGTVGGCSGDSGSPLVVGFTQVGITSFVSSNGCESGDPTGFTRISYYIPWIRENSDV</sequence>
<gene>
    <name evidence="9" type="ORF">NQ315_011562</name>
</gene>
<keyword evidence="7" id="KW-0732">Signal</keyword>
<dbReference type="Pfam" id="PF00089">
    <property type="entry name" value="Trypsin"/>
    <property type="match status" value="1"/>
</dbReference>
<dbReference type="FunFam" id="2.40.10.10:FF:000166">
    <property type="entry name" value="Trypsin"/>
    <property type="match status" value="1"/>
</dbReference>
<evidence type="ECO:0000256" key="2">
    <source>
        <dbReference type="ARBA" id="ARBA00022670"/>
    </source>
</evidence>
<dbReference type="InterPro" id="IPR009003">
    <property type="entry name" value="Peptidase_S1_PA"/>
</dbReference>
<keyword evidence="3 6" id="KW-0378">Hydrolase</keyword>
<evidence type="ECO:0000313" key="10">
    <source>
        <dbReference type="Proteomes" id="UP001159042"/>
    </source>
</evidence>
<dbReference type="CDD" id="cd00190">
    <property type="entry name" value="Tryp_SPc"/>
    <property type="match status" value="1"/>
</dbReference>
<evidence type="ECO:0000256" key="1">
    <source>
        <dbReference type="ARBA" id="ARBA00007664"/>
    </source>
</evidence>
<accession>A0AAV8VVD4</accession>
<dbReference type="SMART" id="SM00020">
    <property type="entry name" value="Tryp_SPc"/>
    <property type="match status" value="1"/>
</dbReference>
<keyword evidence="5" id="KW-1015">Disulfide bond</keyword>
<organism evidence="9 10">
    <name type="scientific">Exocentrus adspersus</name>
    <dbReference type="NCBI Taxonomy" id="1586481"/>
    <lineage>
        <taxon>Eukaryota</taxon>
        <taxon>Metazoa</taxon>
        <taxon>Ecdysozoa</taxon>
        <taxon>Arthropoda</taxon>
        <taxon>Hexapoda</taxon>
        <taxon>Insecta</taxon>
        <taxon>Pterygota</taxon>
        <taxon>Neoptera</taxon>
        <taxon>Endopterygota</taxon>
        <taxon>Coleoptera</taxon>
        <taxon>Polyphaga</taxon>
        <taxon>Cucujiformia</taxon>
        <taxon>Chrysomeloidea</taxon>
        <taxon>Cerambycidae</taxon>
        <taxon>Lamiinae</taxon>
        <taxon>Acanthocinini</taxon>
        <taxon>Exocentrus</taxon>
    </lineage>
</organism>
<dbReference type="AlphaFoldDB" id="A0AAV8VVD4"/>
<name>A0AAV8VVD4_9CUCU</name>
<dbReference type="EMBL" id="JANEYG010000028">
    <property type="protein sequence ID" value="KAJ8918105.1"/>
    <property type="molecule type" value="Genomic_DNA"/>
</dbReference>
<dbReference type="PANTHER" id="PTHR24276:SF96">
    <property type="entry name" value="PEPTIDASE S1 DOMAIN-CONTAINING PROTEIN"/>
    <property type="match status" value="1"/>
</dbReference>
<dbReference type="InterPro" id="IPR043504">
    <property type="entry name" value="Peptidase_S1_PA_chymotrypsin"/>
</dbReference>
<dbReference type="PROSITE" id="PS50240">
    <property type="entry name" value="TRYPSIN_DOM"/>
    <property type="match status" value="1"/>
</dbReference>
<comment type="caution">
    <text evidence="9">The sequence shown here is derived from an EMBL/GenBank/DDBJ whole genome shotgun (WGS) entry which is preliminary data.</text>
</comment>
<dbReference type="InterPro" id="IPR001314">
    <property type="entry name" value="Peptidase_S1A"/>
</dbReference>
<keyword evidence="4 6" id="KW-0720">Serine protease</keyword>
<reference evidence="9 10" key="1">
    <citation type="journal article" date="2023" name="Insect Mol. Biol.">
        <title>Genome sequencing provides insights into the evolution of gene families encoding plant cell wall-degrading enzymes in longhorned beetles.</title>
        <authorList>
            <person name="Shin N.R."/>
            <person name="Okamura Y."/>
            <person name="Kirsch R."/>
            <person name="Pauchet Y."/>
        </authorList>
    </citation>
    <scope>NUCLEOTIDE SEQUENCE [LARGE SCALE GENOMIC DNA]</scope>
    <source>
        <strain evidence="9">EAD_L_NR</strain>
    </source>
</reference>
<proteinExistence type="inferred from homology"/>
<evidence type="ECO:0000256" key="5">
    <source>
        <dbReference type="ARBA" id="ARBA00023157"/>
    </source>
</evidence>
<dbReference type="InterPro" id="IPR018114">
    <property type="entry name" value="TRYPSIN_HIS"/>
</dbReference>
<dbReference type="Proteomes" id="UP001159042">
    <property type="component" value="Unassembled WGS sequence"/>
</dbReference>
<evidence type="ECO:0000256" key="4">
    <source>
        <dbReference type="ARBA" id="ARBA00022825"/>
    </source>
</evidence>
<evidence type="ECO:0000256" key="3">
    <source>
        <dbReference type="ARBA" id="ARBA00022801"/>
    </source>
</evidence>
<dbReference type="Gene3D" id="2.40.10.10">
    <property type="entry name" value="Trypsin-like serine proteases"/>
    <property type="match status" value="2"/>
</dbReference>
<dbReference type="InterPro" id="IPR050430">
    <property type="entry name" value="Peptidase_S1"/>
</dbReference>
<protein>
    <recommendedName>
        <fullName evidence="8">Peptidase S1 domain-containing protein</fullName>
    </recommendedName>
</protein>
<feature type="domain" description="Peptidase S1" evidence="8">
    <location>
        <begin position="61"/>
        <end position="287"/>
    </location>
</feature>
<dbReference type="PROSITE" id="PS00134">
    <property type="entry name" value="TRYPSIN_HIS"/>
    <property type="match status" value="1"/>
</dbReference>
<evidence type="ECO:0000313" key="9">
    <source>
        <dbReference type="EMBL" id="KAJ8918105.1"/>
    </source>
</evidence>
<evidence type="ECO:0000259" key="8">
    <source>
        <dbReference type="PROSITE" id="PS50240"/>
    </source>
</evidence>